<dbReference type="AlphaFoldDB" id="A0A8T2BYC8"/>
<feature type="region of interest" description="Disordered" evidence="1">
    <location>
        <begin position="95"/>
        <end position="124"/>
    </location>
</feature>
<dbReference type="Proteomes" id="UP000694251">
    <property type="component" value="Chromosome 7"/>
</dbReference>
<dbReference type="EMBL" id="JAEFBJ010000007">
    <property type="protein sequence ID" value="KAG7589914.1"/>
    <property type="molecule type" value="Genomic_DNA"/>
</dbReference>
<gene>
    <name evidence="2" type="ORF">ISN44_As07g021360</name>
</gene>
<dbReference type="EMBL" id="JAEFBJ010000007">
    <property type="protein sequence ID" value="KAG7589913.1"/>
    <property type="molecule type" value="Genomic_DNA"/>
</dbReference>
<reference evidence="2 3" key="1">
    <citation type="submission" date="2020-12" db="EMBL/GenBank/DDBJ databases">
        <title>Concerted genomic and epigenomic changes stabilize Arabidopsis allopolyploids.</title>
        <authorList>
            <person name="Chen Z."/>
        </authorList>
    </citation>
    <scope>NUCLEOTIDE SEQUENCE [LARGE SCALE GENOMIC DNA]</scope>
    <source>
        <strain evidence="2">As9502</strain>
        <tissue evidence="2">Leaf</tissue>
    </source>
</reference>
<protein>
    <submittedName>
        <fullName evidence="2">Uncharacterized protein</fullName>
    </submittedName>
</protein>
<organism evidence="2 3">
    <name type="scientific">Arabidopsis suecica</name>
    <name type="common">Swedish thale-cress</name>
    <name type="synonym">Cardaminopsis suecica</name>
    <dbReference type="NCBI Taxonomy" id="45249"/>
    <lineage>
        <taxon>Eukaryota</taxon>
        <taxon>Viridiplantae</taxon>
        <taxon>Streptophyta</taxon>
        <taxon>Embryophyta</taxon>
        <taxon>Tracheophyta</taxon>
        <taxon>Spermatophyta</taxon>
        <taxon>Magnoliopsida</taxon>
        <taxon>eudicotyledons</taxon>
        <taxon>Gunneridae</taxon>
        <taxon>Pentapetalae</taxon>
        <taxon>rosids</taxon>
        <taxon>malvids</taxon>
        <taxon>Brassicales</taxon>
        <taxon>Brassicaceae</taxon>
        <taxon>Camelineae</taxon>
        <taxon>Arabidopsis</taxon>
    </lineage>
</organism>
<proteinExistence type="predicted"/>
<evidence type="ECO:0000256" key="1">
    <source>
        <dbReference type="SAM" id="MobiDB-lite"/>
    </source>
</evidence>
<name>A0A8T2BYC8_ARASU</name>
<comment type="caution">
    <text evidence="2">The sequence shown here is derived from an EMBL/GenBank/DDBJ whole genome shotgun (WGS) entry which is preliminary data.</text>
</comment>
<evidence type="ECO:0000313" key="3">
    <source>
        <dbReference type="Proteomes" id="UP000694251"/>
    </source>
</evidence>
<sequence>MCMEQAAKIEELTHLLRKSGDGEDGTEFIKETYEMKQISEESGKTNFEVSEKEALLKEIADLKSKLQPTKSTDNLRSSLLLRSIQMRKKSLQERFSKVEEEKERLKKQKEQLKNKHKTEIGTNM</sequence>
<dbReference type="OrthoDB" id="1886636at2759"/>
<accession>A0A8T2BYC8</accession>
<evidence type="ECO:0000313" key="2">
    <source>
        <dbReference type="EMBL" id="KAG7589914.1"/>
    </source>
</evidence>
<keyword evidence="3" id="KW-1185">Reference proteome</keyword>